<dbReference type="RefSeq" id="WP_284680697.1">
    <property type="nucleotide sequence ID" value="NZ_CP060096.1"/>
</dbReference>
<keyword evidence="1" id="KW-0472">Membrane</keyword>
<evidence type="ECO:0000313" key="4">
    <source>
        <dbReference type="Proteomes" id="UP000671913"/>
    </source>
</evidence>
<keyword evidence="1" id="KW-1133">Transmembrane helix</keyword>
<dbReference type="KEGG" id="aaut:ACETAC_03650"/>
<protein>
    <submittedName>
        <fullName evidence="3">Phosphodiester glycosidase family protein</fullName>
    </submittedName>
</protein>
<dbReference type="EMBL" id="CP060096">
    <property type="protein sequence ID" value="QSZ27974.1"/>
    <property type="molecule type" value="Genomic_DNA"/>
</dbReference>
<evidence type="ECO:0000256" key="1">
    <source>
        <dbReference type="SAM" id="Phobius"/>
    </source>
</evidence>
<dbReference type="GO" id="GO:0016798">
    <property type="term" value="F:hydrolase activity, acting on glycosyl bonds"/>
    <property type="evidence" value="ECO:0007669"/>
    <property type="project" value="UniProtKB-KW"/>
</dbReference>
<keyword evidence="4" id="KW-1185">Reference proteome</keyword>
<keyword evidence="1" id="KW-0812">Transmembrane</keyword>
<sequence length="320" mass="35038">MQRKAAFKQVLIFFIFEIAFTALTMPVIVFYGPFSNIRNTIVTTAMTTFKHQYLASMFLPKSITEKIMKQMQQISFGNSDENKINFNNNHDRTIELFDISGKRFEGKIMLIHDPTRVQVGLSSKFPKEGETTSQIAKNNNAIAAINAGGFGDSGMKGIGGAPQGFVIHEGKILYTEIGDPNDMVDLIGFTTNGKMLVGKYKYKNLSTLSIKEAVSFGPALIIDGEPMIKKGDGGWGIAPRTAIGQREDGTVIFLTIDGRSIKSIGATLKDVQDIMLDYGAFNAANLDGGSSTTMFYKDRVINNPSDALGERSVPTTFIVK</sequence>
<evidence type="ECO:0000259" key="2">
    <source>
        <dbReference type="Pfam" id="PF09992"/>
    </source>
</evidence>
<accession>A0A975AWZ3</accession>
<dbReference type="Pfam" id="PF09992">
    <property type="entry name" value="NAGPA"/>
    <property type="match status" value="1"/>
</dbReference>
<feature type="domain" description="Phosphodiester glycosidase" evidence="2">
    <location>
        <begin position="139"/>
        <end position="319"/>
    </location>
</feature>
<dbReference type="InterPro" id="IPR018711">
    <property type="entry name" value="NAGPA"/>
</dbReference>
<feature type="transmembrane region" description="Helical" evidence="1">
    <location>
        <begin position="12"/>
        <end position="34"/>
    </location>
</feature>
<name>A0A975AWZ3_9THEO</name>
<dbReference type="PANTHER" id="PTHR40446:SF2">
    <property type="entry name" value="N-ACETYLGLUCOSAMINE-1-PHOSPHODIESTER ALPHA-N-ACETYLGLUCOSAMINIDASE"/>
    <property type="match status" value="1"/>
</dbReference>
<dbReference type="AlphaFoldDB" id="A0A975AWZ3"/>
<evidence type="ECO:0000313" key="3">
    <source>
        <dbReference type="EMBL" id="QSZ27974.1"/>
    </source>
</evidence>
<reference evidence="3" key="1">
    <citation type="submission" date="2020-08" db="EMBL/GenBank/DDBJ databases">
        <title>Genomic insights into the carbon and energy metabolism of the first obligate autotrophic acetogenic bacterium Aceticella autotrophica gen. nov., sp. nov.</title>
        <authorList>
            <person name="Toshchakov S.V."/>
            <person name="Elcheninov A.G."/>
            <person name="Kublanov I.V."/>
            <person name="Frolov E.N."/>
            <person name="Lebedinsky A.V."/>
        </authorList>
    </citation>
    <scope>NUCLEOTIDE SEQUENCE</scope>
    <source>
        <strain evidence="3">3443-3Ac</strain>
    </source>
</reference>
<keyword evidence="3" id="KW-0326">Glycosidase</keyword>
<dbReference type="Proteomes" id="UP000671913">
    <property type="component" value="Chromosome"/>
</dbReference>
<dbReference type="PANTHER" id="PTHR40446">
    <property type="entry name" value="N-ACETYLGLUCOSAMINE-1-PHOSPHODIESTER ALPHA-N-ACETYLGLUCOSAMINIDASE"/>
    <property type="match status" value="1"/>
</dbReference>
<gene>
    <name evidence="3" type="ORF">ACETAC_03650</name>
</gene>
<keyword evidence="3" id="KW-0378">Hydrolase</keyword>
<proteinExistence type="predicted"/>
<organism evidence="3 4">
    <name type="scientific">Aceticella autotrophica</name>
    <dbReference type="NCBI Taxonomy" id="2755338"/>
    <lineage>
        <taxon>Bacteria</taxon>
        <taxon>Bacillati</taxon>
        <taxon>Bacillota</taxon>
        <taxon>Clostridia</taxon>
        <taxon>Thermoanaerobacterales</taxon>
        <taxon>Thermoanaerobacteraceae</taxon>
        <taxon>Aceticella</taxon>
    </lineage>
</organism>